<feature type="domain" description="Transposase Helix-turn-helix" evidence="1">
    <location>
        <begin position="54"/>
        <end position="102"/>
    </location>
</feature>
<keyword evidence="2" id="KW-0378">Hydrolase</keyword>
<keyword evidence="2" id="KW-0540">Nuclease</keyword>
<proteinExistence type="predicted"/>
<reference evidence="3" key="1">
    <citation type="submission" date="2016-10" db="EMBL/GenBank/DDBJ databases">
        <authorList>
            <person name="Varghese N."/>
            <person name="Submissions S."/>
        </authorList>
    </citation>
    <scope>NUCLEOTIDE SEQUENCE [LARGE SCALE GENOMIC DNA]</scope>
    <source>
        <strain evidence="3">DSM 43163</strain>
    </source>
</reference>
<dbReference type="Proteomes" id="UP000236723">
    <property type="component" value="Unassembled WGS sequence"/>
</dbReference>
<dbReference type="AlphaFoldDB" id="A0A1H6AHZ5"/>
<gene>
    <name evidence="2" type="ORF">SAMN04489712_105435</name>
</gene>
<dbReference type="GO" id="GO:0004519">
    <property type="term" value="F:endonuclease activity"/>
    <property type="evidence" value="ECO:0007669"/>
    <property type="project" value="UniProtKB-KW"/>
</dbReference>
<evidence type="ECO:0000313" key="3">
    <source>
        <dbReference type="Proteomes" id="UP000236723"/>
    </source>
</evidence>
<keyword evidence="3" id="KW-1185">Reference proteome</keyword>
<evidence type="ECO:0000313" key="2">
    <source>
        <dbReference type="EMBL" id="SEG47697.1"/>
    </source>
</evidence>
<dbReference type="Pfam" id="PF13613">
    <property type="entry name" value="HTH_Tnp_4"/>
    <property type="match status" value="1"/>
</dbReference>
<sequence length="176" mass="18944">MERGDLGSCSINSVDARSVEWFTGLSLPEFMTLAATVRARTGDGADRGRTGRPWALSLVDRILLVACYYRSNASVRQLAVLFGVTHSAVGRTIKRLGPHLALQPVPHLRLRTSELLVTGRAGEVEAAPGHGRRKEQLRMVINVGTRLVLAADGPRVRDAGAREKCSPNETSGDCGS</sequence>
<organism evidence="2 3">
    <name type="scientific">Thermomonospora echinospora</name>
    <dbReference type="NCBI Taxonomy" id="1992"/>
    <lineage>
        <taxon>Bacteria</taxon>
        <taxon>Bacillati</taxon>
        <taxon>Actinomycetota</taxon>
        <taxon>Actinomycetes</taxon>
        <taxon>Streptosporangiales</taxon>
        <taxon>Thermomonosporaceae</taxon>
        <taxon>Thermomonospora</taxon>
    </lineage>
</organism>
<name>A0A1H6AHZ5_9ACTN</name>
<dbReference type="OrthoDB" id="5121089at2"/>
<accession>A0A1H6AHZ5</accession>
<dbReference type="EMBL" id="FNVO01000005">
    <property type="protein sequence ID" value="SEG47697.1"/>
    <property type="molecule type" value="Genomic_DNA"/>
</dbReference>
<keyword evidence="2" id="KW-0255">Endonuclease</keyword>
<protein>
    <submittedName>
        <fullName evidence="2">Helix-turn-helix of DDE superfamily endonuclease</fullName>
    </submittedName>
</protein>
<dbReference type="InterPro" id="IPR027805">
    <property type="entry name" value="Transposase_HTH_dom"/>
</dbReference>
<dbReference type="RefSeq" id="WP_103938383.1">
    <property type="nucleotide sequence ID" value="NZ_FNVO01000005.1"/>
</dbReference>
<evidence type="ECO:0000259" key="1">
    <source>
        <dbReference type="Pfam" id="PF13613"/>
    </source>
</evidence>